<gene>
    <name evidence="2" type="ORF">ICN82_21040</name>
</gene>
<keyword evidence="1" id="KW-0812">Transmembrane</keyword>
<keyword evidence="3" id="KW-1185">Reference proteome</keyword>
<name>A0A8J6Z2W9_9RHOB</name>
<evidence type="ECO:0000313" key="2">
    <source>
        <dbReference type="EMBL" id="MBE3640686.1"/>
    </source>
</evidence>
<feature type="transmembrane region" description="Helical" evidence="1">
    <location>
        <begin position="42"/>
        <end position="59"/>
    </location>
</feature>
<proteinExistence type="predicted"/>
<feature type="non-terminal residue" evidence="2">
    <location>
        <position position="1"/>
    </location>
</feature>
<dbReference type="AlphaFoldDB" id="A0A8J6Z2W9"/>
<evidence type="ECO:0000313" key="3">
    <source>
        <dbReference type="Proteomes" id="UP000609121"/>
    </source>
</evidence>
<protein>
    <submittedName>
        <fullName evidence="2">Glycosyltransferase family 2 protein</fullName>
    </submittedName>
</protein>
<feature type="transmembrane region" description="Helical" evidence="1">
    <location>
        <begin position="20"/>
        <end position="36"/>
    </location>
</feature>
<keyword evidence="1" id="KW-0472">Membrane</keyword>
<comment type="caution">
    <text evidence="2">The sequence shown here is derived from an EMBL/GenBank/DDBJ whole genome shotgun (WGS) entry which is preliminary data.</text>
</comment>
<evidence type="ECO:0000256" key="1">
    <source>
        <dbReference type="SAM" id="Phobius"/>
    </source>
</evidence>
<dbReference type="Proteomes" id="UP000609121">
    <property type="component" value="Unassembled WGS sequence"/>
</dbReference>
<accession>A0A8J6Z2W9</accession>
<keyword evidence="1" id="KW-1133">Transmembrane helix</keyword>
<reference evidence="2" key="1">
    <citation type="submission" date="2020-09" db="EMBL/GenBank/DDBJ databases">
        <title>A novel bacterium of genus Mangrovicoccus, isolated from South China Sea.</title>
        <authorList>
            <person name="Huang H."/>
            <person name="Mo K."/>
            <person name="Hu Y."/>
        </authorList>
    </citation>
    <scope>NUCLEOTIDE SEQUENCE</scope>
    <source>
        <strain evidence="2">HB182678</strain>
    </source>
</reference>
<organism evidence="2 3">
    <name type="scientific">Mangrovicoccus algicola</name>
    <dbReference type="NCBI Taxonomy" id="2771008"/>
    <lineage>
        <taxon>Bacteria</taxon>
        <taxon>Pseudomonadati</taxon>
        <taxon>Pseudomonadota</taxon>
        <taxon>Alphaproteobacteria</taxon>
        <taxon>Rhodobacterales</taxon>
        <taxon>Paracoccaceae</taxon>
        <taxon>Mangrovicoccus</taxon>
    </lineage>
</organism>
<sequence length="66" mass="6873">AHLRHQARRALRRGHPGARALLLALSGILASPAGFFSRPGRALSTLGGALVAPLLPLGLRRSLFAA</sequence>
<dbReference type="EMBL" id="JACVXA010000131">
    <property type="protein sequence ID" value="MBE3640686.1"/>
    <property type="molecule type" value="Genomic_DNA"/>
</dbReference>